<evidence type="ECO:0000313" key="3">
    <source>
        <dbReference type="Proteomes" id="UP000218944"/>
    </source>
</evidence>
<dbReference type="InterPro" id="IPR041657">
    <property type="entry name" value="HTH_17"/>
</dbReference>
<protein>
    <recommendedName>
        <fullName evidence="1">Helix-turn-helix domain-containing protein</fullName>
    </recommendedName>
</protein>
<organism evidence="2 3">
    <name type="scientific">Streptomyces albireticuli</name>
    <dbReference type="NCBI Taxonomy" id="1940"/>
    <lineage>
        <taxon>Bacteria</taxon>
        <taxon>Bacillati</taxon>
        <taxon>Actinomycetota</taxon>
        <taxon>Actinomycetes</taxon>
        <taxon>Kitasatosporales</taxon>
        <taxon>Streptomycetaceae</taxon>
        <taxon>Streptomyces</taxon>
    </lineage>
</organism>
<evidence type="ECO:0000313" key="2">
    <source>
        <dbReference type="EMBL" id="PAU50117.1"/>
    </source>
</evidence>
<comment type="caution">
    <text evidence="2">The sequence shown here is derived from an EMBL/GenBank/DDBJ whole genome shotgun (WGS) entry which is preliminary data.</text>
</comment>
<keyword evidence="3" id="KW-1185">Reference proteome</keyword>
<reference evidence="2 3" key="1">
    <citation type="submission" date="2017-08" db="EMBL/GenBank/DDBJ databases">
        <title>Genome sequence of Streptomyces albireticuli NRRL B-1670.</title>
        <authorList>
            <person name="Graham D.E."/>
            <person name="Mahan K.M."/>
            <person name="Klingeman D.M."/>
            <person name="Hettich R.L."/>
            <person name="Parry R.J."/>
            <person name="Spain J.C."/>
        </authorList>
    </citation>
    <scope>NUCLEOTIDE SEQUENCE [LARGE SCALE GENOMIC DNA]</scope>
    <source>
        <strain evidence="2 3">NRRL B-1670</strain>
    </source>
</reference>
<gene>
    <name evidence="2" type="ORF">CK936_04265</name>
</gene>
<dbReference type="Gene3D" id="1.10.1660.10">
    <property type="match status" value="1"/>
</dbReference>
<dbReference type="SUPFAM" id="SSF46955">
    <property type="entry name" value="Putative DNA-binding domain"/>
    <property type="match status" value="1"/>
</dbReference>
<proteinExistence type="predicted"/>
<dbReference type="Pfam" id="PF12728">
    <property type="entry name" value="HTH_17"/>
    <property type="match status" value="1"/>
</dbReference>
<accession>A0A2A2DFA2</accession>
<name>A0A2A2DFA2_9ACTN</name>
<sequence>MASRFALRNEEIFAFFGRAMSSPQDRLLTTVEAAEAAGVTPACIRQWARRGYIRPIARIGKRNLYREDHVLRAERDRRVEATSAVKPANGFSALNFLDQ</sequence>
<dbReference type="Proteomes" id="UP000218944">
    <property type="component" value="Unassembled WGS sequence"/>
</dbReference>
<evidence type="ECO:0000259" key="1">
    <source>
        <dbReference type="Pfam" id="PF12728"/>
    </source>
</evidence>
<dbReference type="RefSeq" id="WP_095579102.1">
    <property type="nucleotide sequence ID" value="NZ_NSJV01000085.1"/>
</dbReference>
<feature type="domain" description="Helix-turn-helix" evidence="1">
    <location>
        <begin position="27"/>
        <end position="72"/>
    </location>
</feature>
<dbReference type="InterPro" id="IPR009061">
    <property type="entry name" value="DNA-bd_dom_put_sf"/>
</dbReference>
<dbReference type="AlphaFoldDB" id="A0A2A2DFA2"/>
<dbReference type="EMBL" id="NSJV01000085">
    <property type="protein sequence ID" value="PAU50117.1"/>
    <property type="molecule type" value="Genomic_DNA"/>
</dbReference>